<proteinExistence type="predicted"/>
<accession>A0ACB8EZ61</accession>
<dbReference type="EMBL" id="CM037625">
    <property type="protein sequence ID" value="KAH7997879.1"/>
    <property type="molecule type" value="Genomic_DNA"/>
</dbReference>
<reference evidence="1" key="1">
    <citation type="submission" date="2021-08" db="EMBL/GenBank/DDBJ databases">
        <title>The first chromosome-level gecko genome reveals the dynamic sex chromosomes of Neotropical dwarf geckos (Sphaerodactylidae: Sphaerodactylus).</title>
        <authorList>
            <person name="Pinto B.J."/>
            <person name="Keating S.E."/>
            <person name="Gamble T."/>
        </authorList>
    </citation>
    <scope>NUCLEOTIDE SEQUENCE</scope>
    <source>
        <strain evidence="1">TG3544</strain>
    </source>
</reference>
<protein>
    <submittedName>
        <fullName evidence="1">Uncharacterized protein</fullName>
    </submittedName>
</protein>
<sequence>MKTYYTQSLDICAKDAILTFTLKSLQKAFASGGLQGDTLIDIGSGPTIHQFLSACESFREIVASDYTDQNREEMQRWLKREPGAFDWSAVVKYACQLEGDRETWLEKEEKVRRTIKQVLKCDVTQANPFAPLAVPPADCVLSVLCLETACKDLPAYNSAVKNIGSLVKPGGHLITIIALEANYYRVGKNRFFCLYLKQETVNDAVRGAGFEIVWADFKRVSFSPDVSDNRGRYALVAQKHQ</sequence>
<comment type="caution">
    <text evidence="1">The sequence shown here is derived from an EMBL/GenBank/DDBJ whole genome shotgun (WGS) entry which is preliminary data.</text>
</comment>
<dbReference type="Proteomes" id="UP000827872">
    <property type="component" value="Linkage Group LG12"/>
</dbReference>
<organism evidence="1 2">
    <name type="scientific">Sphaerodactylus townsendi</name>
    <dbReference type="NCBI Taxonomy" id="933632"/>
    <lineage>
        <taxon>Eukaryota</taxon>
        <taxon>Metazoa</taxon>
        <taxon>Chordata</taxon>
        <taxon>Craniata</taxon>
        <taxon>Vertebrata</taxon>
        <taxon>Euteleostomi</taxon>
        <taxon>Lepidosauria</taxon>
        <taxon>Squamata</taxon>
        <taxon>Bifurcata</taxon>
        <taxon>Gekkota</taxon>
        <taxon>Sphaerodactylidae</taxon>
        <taxon>Sphaerodactylus</taxon>
    </lineage>
</organism>
<evidence type="ECO:0000313" key="2">
    <source>
        <dbReference type="Proteomes" id="UP000827872"/>
    </source>
</evidence>
<name>A0ACB8EZ61_9SAUR</name>
<gene>
    <name evidence="1" type="ORF">K3G42_009855</name>
</gene>
<keyword evidence="2" id="KW-1185">Reference proteome</keyword>
<evidence type="ECO:0000313" key="1">
    <source>
        <dbReference type="EMBL" id="KAH7997879.1"/>
    </source>
</evidence>